<dbReference type="SUPFAM" id="SSF47769">
    <property type="entry name" value="SAM/Pointed domain"/>
    <property type="match status" value="1"/>
</dbReference>
<evidence type="ECO:0000256" key="1">
    <source>
        <dbReference type="ARBA" id="ARBA00005562"/>
    </source>
</evidence>
<accession>A0A3R7PMV6</accession>
<dbReference type="Gene3D" id="1.10.150.50">
    <property type="entry name" value="Transcription Factor, Ets-1"/>
    <property type="match status" value="1"/>
</dbReference>
<reference evidence="3 4" key="2">
    <citation type="submission" date="2019-01" db="EMBL/GenBank/DDBJ databases">
        <title>The decoding of complex shrimp genome reveals the adaptation for benthos swimmer, frequently molting mechanism and breeding impact on genome.</title>
        <authorList>
            <person name="Sun Y."/>
            <person name="Gao Y."/>
            <person name="Yu Y."/>
        </authorList>
    </citation>
    <scope>NUCLEOTIDE SEQUENCE [LARGE SCALE GENOMIC DNA]</scope>
    <source>
        <tissue evidence="3">Muscle</tissue>
    </source>
</reference>
<dbReference type="GO" id="GO:0043565">
    <property type="term" value="F:sequence-specific DNA binding"/>
    <property type="evidence" value="ECO:0007669"/>
    <property type="project" value="InterPro"/>
</dbReference>
<dbReference type="InterPro" id="IPR013761">
    <property type="entry name" value="SAM/pointed_sf"/>
</dbReference>
<dbReference type="Gene3D" id="1.10.10.10">
    <property type="entry name" value="Winged helix-like DNA-binding domain superfamily/Winged helix DNA-binding domain"/>
    <property type="match status" value="1"/>
</dbReference>
<dbReference type="InterPro" id="IPR000418">
    <property type="entry name" value="Ets_dom"/>
</dbReference>
<dbReference type="Pfam" id="PF00178">
    <property type="entry name" value="Ets"/>
    <property type="match status" value="1"/>
</dbReference>
<dbReference type="Proteomes" id="UP000283509">
    <property type="component" value="Unassembled WGS sequence"/>
</dbReference>
<dbReference type="InterPro" id="IPR036388">
    <property type="entry name" value="WH-like_DNA-bd_sf"/>
</dbReference>
<sequence length="323" mass="36882">MESYSYEDLNASFSLEQPLFGASESIDTLCETYLSNMEAYSSDVKHAQKSLFEEMEAFSKMEIHEWRGEDCVDWAGSVCRRQGLDQTTVDLWAFRNTSGSLLQQFSLQDFSSLVGEIYGPLFYNELQALLRKRSAGCRKTHESGMSLYGGGDYSSPEMGYPNDAWDLTSEDIQELDRYIRHEESWDPLVDSLQYMDLQEQFGPIKYEEPALCPEPVAMISANADAKGASDPLKKIRPEAKKRERGPKNWEFVIRLLADPSTNPSLIRWEEQSEGTFRLVQPTTIAKIYHYSTGALQPVSEKQLVYRCGPKALKYYIELKRGQC</sequence>
<dbReference type="GO" id="GO:0003700">
    <property type="term" value="F:DNA-binding transcription factor activity"/>
    <property type="evidence" value="ECO:0007669"/>
    <property type="project" value="InterPro"/>
</dbReference>
<comment type="caution">
    <text evidence="3">The sequence shown here is derived from an EMBL/GenBank/DDBJ whole genome shotgun (WGS) entry which is preliminary data.</text>
</comment>
<dbReference type="AlphaFoldDB" id="A0A3R7PMV6"/>
<dbReference type="SMART" id="SM00413">
    <property type="entry name" value="ETS"/>
    <property type="match status" value="1"/>
</dbReference>
<dbReference type="InterPro" id="IPR036390">
    <property type="entry name" value="WH_DNA-bd_sf"/>
</dbReference>
<proteinExistence type="inferred from homology"/>
<gene>
    <name evidence="3" type="ORF">C7M84_004281</name>
</gene>
<evidence type="ECO:0000259" key="2">
    <source>
        <dbReference type="SMART" id="SM00413"/>
    </source>
</evidence>
<name>A0A3R7PMV6_PENVA</name>
<feature type="domain" description="ETS" evidence="2">
    <location>
        <begin position="245"/>
        <end position="312"/>
    </location>
</feature>
<dbReference type="EMBL" id="QCYY01001567">
    <property type="protein sequence ID" value="ROT77119.1"/>
    <property type="molecule type" value="Genomic_DNA"/>
</dbReference>
<keyword evidence="4" id="KW-1185">Reference proteome</keyword>
<evidence type="ECO:0000313" key="4">
    <source>
        <dbReference type="Proteomes" id="UP000283509"/>
    </source>
</evidence>
<organism evidence="3 4">
    <name type="scientific">Penaeus vannamei</name>
    <name type="common">Whiteleg shrimp</name>
    <name type="synonym">Litopenaeus vannamei</name>
    <dbReference type="NCBI Taxonomy" id="6689"/>
    <lineage>
        <taxon>Eukaryota</taxon>
        <taxon>Metazoa</taxon>
        <taxon>Ecdysozoa</taxon>
        <taxon>Arthropoda</taxon>
        <taxon>Crustacea</taxon>
        <taxon>Multicrustacea</taxon>
        <taxon>Malacostraca</taxon>
        <taxon>Eumalacostraca</taxon>
        <taxon>Eucarida</taxon>
        <taxon>Decapoda</taxon>
        <taxon>Dendrobranchiata</taxon>
        <taxon>Penaeoidea</taxon>
        <taxon>Penaeidae</taxon>
        <taxon>Penaeus</taxon>
    </lineage>
</organism>
<comment type="similarity">
    <text evidence="1">Belongs to the ETS family.</text>
</comment>
<reference evidence="3 4" key="1">
    <citation type="submission" date="2018-04" db="EMBL/GenBank/DDBJ databases">
        <authorList>
            <person name="Zhang X."/>
            <person name="Yuan J."/>
            <person name="Li F."/>
            <person name="Xiang J."/>
        </authorList>
    </citation>
    <scope>NUCLEOTIDE SEQUENCE [LARGE SCALE GENOMIC DNA]</scope>
    <source>
        <tissue evidence="3">Muscle</tissue>
    </source>
</reference>
<dbReference type="OrthoDB" id="5975550at2759"/>
<dbReference type="SUPFAM" id="SSF46785">
    <property type="entry name" value="Winged helix' DNA-binding domain"/>
    <property type="match status" value="1"/>
</dbReference>
<evidence type="ECO:0000313" key="3">
    <source>
        <dbReference type="EMBL" id="ROT77119.1"/>
    </source>
</evidence>
<protein>
    <recommendedName>
        <fullName evidence="2">ETS domain-containing protein</fullName>
    </recommendedName>
</protein>